<dbReference type="OrthoDB" id="1098987at2"/>
<keyword evidence="1" id="KW-0812">Transmembrane</keyword>
<evidence type="ECO:0000259" key="2">
    <source>
        <dbReference type="Pfam" id="PF04773"/>
    </source>
</evidence>
<keyword evidence="5" id="KW-1185">Reference proteome</keyword>
<dbReference type="Gene3D" id="2.60.120.1440">
    <property type="match status" value="1"/>
</dbReference>
<evidence type="ECO:0000256" key="1">
    <source>
        <dbReference type="SAM" id="Phobius"/>
    </source>
</evidence>
<evidence type="ECO:0000259" key="3">
    <source>
        <dbReference type="Pfam" id="PF16344"/>
    </source>
</evidence>
<dbReference type="Proteomes" id="UP000184164">
    <property type="component" value="Unassembled WGS sequence"/>
</dbReference>
<gene>
    <name evidence="4" type="ORF">SAMN05444274_11180</name>
</gene>
<proteinExistence type="predicted"/>
<dbReference type="AlphaFoldDB" id="A0A1M5F9Y7"/>
<reference evidence="4 5" key="1">
    <citation type="submission" date="2016-11" db="EMBL/GenBank/DDBJ databases">
        <authorList>
            <person name="Jaros S."/>
            <person name="Januszkiewicz K."/>
            <person name="Wedrychowicz H."/>
        </authorList>
    </citation>
    <scope>NUCLEOTIDE SEQUENCE [LARGE SCALE GENOMIC DNA]</scope>
    <source>
        <strain evidence="4 5">DSM 26910</strain>
    </source>
</reference>
<accession>A0A1M5F9Y7</accession>
<keyword evidence="1" id="KW-0472">Membrane</keyword>
<evidence type="ECO:0000313" key="5">
    <source>
        <dbReference type="Proteomes" id="UP000184164"/>
    </source>
</evidence>
<dbReference type="GO" id="GO:0016989">
    <property type="term" value="F:sigma factor antagonist activity"/>
    <property type="evidence" value="ECO:0007669"/>
    <property type="project" value="TreeGrafter"/>
</dbReference>
<feature type="transmembrane region" description="Helical" evidence="1">
    <location>
        <begin position="78"/>
        <end position="102"/>
    </location>
</feature>
<dbReference type="STRING" id="1484053.SAMN05444274_11180"/>
<dbReference type="PANTHER" id="PTHR30273">
    <property type="entry name" value="PERIPLASMIC SIGNAL SENSOR AND SIGMA FACTOR ACTIVATOR FECR-RELATED"/>
    <property type="match status" value="1"/>
</dbReference>
<dbReference type="Gene3D" id="3.55.50.30">
    <property type="match status" value="1"/>
</dbReference>
<protein>
    <submittedName>
        <fullName evidence="4">FecR family protein</fullName>
    </submittedName>
</protein>
<sequence>MDKKTNDIIEKFIAGNILTEDESIRLDKRLNDSHYREELADFLENKWDSSESEDVQLQFEQIRKQIRGSSSYRKTRRLFIVLSKAAALLIVPILAAALYFYFTQPVSDEMLTLSTQKGELTNVILPDGSKVWLNVDSKLSYPLNYGTKSRSLELKGEAYFEVEKNEKLPFEVTAGNVTTKALGTRFVISAYPESSEVKSSLVEGAVEVSCGPSLKVLHPGQQFVLYKNRKEYTVKSFNKEYELGWKDKQLAFYLASFDDVIEQLEKWYNINIEYDSDSFKSETLTVRFEKNETLEQVLKVFSKANGFQYSVEGGRVIIKK</sequence>
<name>A0A1M5F9Y7_9BACT</name>
<dbReference type="PANTHER" id="PTHR30273:SF2">
    <property type="entry name" value="PROTEIN FECR"/>
    <property type="match status" value="1"/>
</dbReference>
<dbReference type="InterPro" id="IPR006860">
    <property type="entry name" value="FecR"/>
</dbReference>
<organism evidence="4 5">
    <name type="scientific">Mariniphaga anaerophila</name>
    <dbReference type="NCBI Taxonomy" id="1484053"/>
    <lineage>
        <taxon>Bacteria</taxon>
        <taxon>Pseudomonadati</taxon>
        <taxon>Bacteroidota</taxon>
        <taxon>Bacteroidia</taxon>
        <taxon>Marinilabiliales</taxon>
        <taxon>Prolixibacteraceae</taxon>
        <taxon>Mariniphaga</taxon>
    </lineage>
</organism>
<feature type="domain" description="FecR protein" evidence="2">
    <location>
        <begin position="112"/>
        <end position="207"/>
    </location>
</feature>
<dbReference type="RefSeq" id="WP_139249783.1">
    <property type="nucleotide sequence ID" value="NZ_FQUM01000011.1"/>
</dbReference>
<keyword evidence="1" id="KW-1133">Transmembrane helix</keyword>
<dbReference type="EMBL" id="FQUM01000011">
    <property type="protein sequence ID" value="SHF88289.1"/>
    <property type="molecule type" value="Genomic_DNA"/>
</dbReference>
<feature type="domain" description="Protein FecR C-terminal" evidence="3">
    <location>
        <begin position="250"/>
        <end position="318"/>
    </location>
</feature>
<dbReference type="Pfam" id="PF04773">
    <property type="entry name" value="FecR"/>
    <property type="match status" value="1"/>
</dbReference>
<dbReference type="PIRSF" id="PIRSF018266">
    <property type="entry name" value="FecR"/>
    <property type="match status" value="1"/>
</dbReference>
<dbReference type="Pfam" id="PF16344">
    <property type="entry name" value="FecR_C"/>
    <property type="match status" value="1"/>
</dbReference>
<evidence type="ECO:0000313" key="4">
    <source>
        <dbReference type="EMBL" id="SHF88289.1"/>
    </source>
</evidence>
<dbReference type="InterPro" id="IPR032508">
    <property type="entry name" value="FecR_C"/>
</dbReference>
<dbReference type="InterPro" id="IPR012373">
    <property type="entry name" value="Ferrdict_sens_TM"/>
</dbReference>